<gene>
    <name evidence="1" type="ORF">Amon02_000567100</name>
</gene>
<protein>
    <submittedName>
        <fullName evidence="1">Unnamed protein product</fullName>
    </submittedName>
</protein>
<evidence type="ECO:0000313" key="2">
    <source>
        <dbReference type="Proteomes" id="UP001165064"/>
    </source>
</evidence>
<comment type="caution">
    <text evidence="1">The sequence shown here is derived from an EMBL/GenBank/DDBJ whole genome shotgun (WGS) entry which is preliminary data.</text>
</comment>
<reference evidence="1" key="1">
    <citation type="submission" date="2023-04" db="EMBL/GenBank/DDBJ databases">
        <title>Ambrosiozyma monospora NBRC 10751.</title>
        <authorList>
            <person name="Ichikawa N."/>
            <person name="Sato H."/>
            <person name="Tonouchi N."/>
        </authorList>
    </citation>
    <scope>NUCLEOTIDE SEQUENCE</scope>
    <source>
        <strain evidence="1">NBRC 10751</strain>
    </source>
</reference>
<accession>A0ACB5T6M0</accession>
<organism evidence="1 2">
    <name type="scientific">Ambrosiozyma monospora</name>
    <name type="common">Yeast</name>
    <name type="synonym">Endomycopsis monosporus</name>
    <dbReference type="NCBI Taxonomy" id="43982"/>
    <lineage>
        <taxon>Eukaryota</taxon>
        <taxon>Fungi</taxon>
        <taxon>Dikarya</taxon>
        <taxon>Ascomycota</taxon>
        <taxon>Saccharomycotina</taxon>
        <taxon>Pichiomycetes</taxon>
        <taxon>Pichiales</taxon>
        <taxon>Pichiaceae</taxon>
        <taxon>Ambrosiozyma</taxon>
    </lineage>
</organism>
<dbReference type="Proteomes" id="UP001165064">
    <property type="component" value="Unassembled WGS sequence"/>
</dbReference>
<proteinExistence type="predicted"/>
<keyword evidence="2" id="KW-1185">Reference proteome</keyword>
<dbReference type="EMBL" id="BSXS01004255">
    <property type="protein sequence ID" value="GME82660.1"/>
    <property type="molecule type" value="Genomic_DNA"/>
</dbReference>
<name>A0ACB5T6M0_AMBMO</name>
<sequence length="546" mass="62225">MNPAAKTVPAQVPTSTSKMKRIDLIDQELSPTPDLPPLSPPNSPPCSPDLSPRSTNINNNKIRMNYNRERNRSTTSTTSDYAISSDSEIWSLNSDRDNYYPSSNHNQINNNNNRRNHRYSRSVSSGSGSYDEDEFPSESSQTSFPSSPIESFVMSSDSYFSHQRDSFSEIRGRKLDIARGANNSSQNHRRRVSDTSSMRSNQDDPCGGLYITESDQDLLRSQQRQQQTLGFVYSNGSSASLSATGSPQLGPTSRRSSYSSYGSGSGRGSPNTPPRRRRSSARSRDGSESVNGSSEISETAKIFKNLLIMEESLRQQSRHQSNLIKKYTIFVFCLFSVMVFSAYRLLNNSNLESNDFSDPTSSTSSNDSTNNNSPSSTHTATNSYMTLLYQVCFTISLLTLILFYLNGDYNRTIGRPRRFLNTTNKGIRQLNIRLVRVKIKLIDRCLDTLKFSLLFPTRLLKFQCRLILKLVRFEFIVVLMNWLIEFEVKLNMSRCCVVGVHDVKLVLNPRVFSTATREHWELYRNEFWNKETMRRRRVLLKEKDSF</sequence>
<evidence type="ECO:0000313" key="1">
    <source>
        <dbReference type="EMBL" id="GME82660.1"/>
    </source>
</evidence>